<evidence type="ECO:0000256" key="1">
    <source>
        <dbReference type="SAM" id="MobiDB-lite"/>
    </source>
</evidence>
<keyword evidence="2" id="KW-0732">Signal</keyword>
<evidence type="ECO:0000313" key="4">
    <source>
        <dbReference type="Proteomes" id="UP001501710"/>
    </source>
</evidence>
<comment type="caution">
    <text evidence="3">The sequence shown here is derived from an EMBL/GenBank/DDBJ whole genome shotgun (WGS) entry which is preliminary data.</text>
</comment>
<organism evidence="3 4">
    <name type="scientific">Actinomadura meridiana</name>
    <dbReference type="NCBI Taxonomy" id="559626"/>
    <lineage>
        <taxon>Bacteria</taxon>
        <taxon>Bacillati</taxon>
        <taxon>Actinomycetota</taxon>
        <taxon>Actinomycetes</taxon>
        <taxon>Streptosporangiales</taxon>
        <taxon>Thermomonosporaceae</taxon>
        <taxon>Actinomadura</taxon>
    </lineage>
</organism>
<accession>A0ABP8CK82</accession>
<keyword evidence="4" id="KW-1185">Reference proteome</keyword>
<gene>
    <name evidence="3" type="ORF">GCM10022254_64490</name>
</gene>
<dbReference type="Proteomes" id="UP001501710">
    <property type="component" value="Unassembled WGS sequence"/>
</dbReference>
<evidence type="ECO:0000313" key="3">
    <source>
        <dbReference type="EMBL" id="GAA4240316.1"/>
    </source>
</evidence>
<dbReference type="EMBL" id="BAABAS010000025">
    <property type="protein sequence ID" value="GAA4240316.1"/>
    <property type="molecule type" value="Genomic_DNA"/>
</dbReference>
<feature type="signal peptide" evidence="2">
    <location>
        <begin position="1"/>
        <end position="25"/>
    </location>
</feature>
<proteinExistence type="predicted"/>
<evidence type="ECO:0000256" key="2">
    <source>
        <dbReference type="SAM" id="SignalP"/>
    </source>
</evidence>
<reference evidence="4" key="1">
    <citation type="journal article" date="2019" name="Int. J. Syst. Evol. Microbiol.">
        <title>The Global Catalogue of Microorganisms (GCM) 10K type strain sequencing project: providing services to taxonomists for standard genome sequencing and annotation.</title>
        <authorList>
            <consortium name="The Broad Institute Genomics Platform"/>
            <consortium name="The Broad Institute Genome Sequencing Center for Infectious Disease"/>
            <person name="Wu L."/>
            <person name="Ma J."/>
        </authorList>
    </citation>
    <scope>NUCLEOTIDE SEQUENCE [LARGE SCALE GENOMIC DNA]</scope>
    <source>
        <strain evidence="4">JCM 17440</strain>
    </source>
</reference>
<evidence type="ECO:0008006" key="5">
    <source>
        <dbReference type="Google" id="ProtNLM"/>
    </source>
</evidence>
<name>A0ABP8CK82_9ACTN</name>
<feature type="region of interest" description="Disordered" evidence="1">
    <location>
        <begin position="208"/>
        <end position="229"/>
    </location>
</feature>
<protein>
    <recommendedName>
        <fullName evidence="5">Lipoprotein</fullName>
    </recommendedName>
</protein>
<feature type="compositionally biased region" description="Basic and acidic residues" evidence="1">
    <location>
        <begin position="209"/>
        <end position="229"/>
    </location>
</feature>
<feature type="region of interest" description="Disordered" evidence="1">
    <location>
        <begin position="28"/>
        <end position="64"/>
    </location>
</feature>
<feature type="compositionally biased region" description="Low complexity" evidence="1">
    <location>
        <begin position="34"/>
        <end position="57"/>
    </location>
</feature>
<dbReference type="PROSITE" id="PS51257">
    <property type="entry name" value="PROKAR_LIPOPROTEIN"/>
    <property type="match status" value="1"/>
</dbReference>
<feature type="chain" id="PRO_5046180357" description="Lipoprotein" evidence="2">
    <location>
        <begin position="26"/>
        <end position="410"/>
    </location>
</feature>
<dbReference type="RefSeq" id="WP_344904781.1">
    <property type="nucleotide sequence ID" value="NZ_BAABAS010000025.1"/>
</dbReference>
<sequence length="410" mass="42407">MRPTRMAARTAAVSAMLALAVTACGGEGGDGARPGRTSGSTAAPSVPAPATSGPPAVYTIGDAPPSGTGAASGVVLTQEVNAGGRTACVVLALKDGKLGEVGRFGYPANTAGQDPAHGFEPCDQRTSFTTDFTQMAGVRSYRVRPGVDRHPALLAMDGTVTDISGRGDKGVAGASQSNPTIEPTTGRVWMWRTNPNKGVGNPTMLLHSMKPDGSDARDESAAQPKREDRRTSLMFVGQQFTFLGGQPIYVETAKKAIATPDGRTAVFSDLGEYRVGPIATLRTNPALPVTGAVTSIKPQVFLPDDGTGSRFVATSGEKIVLCAIGDSAITTTLLYEPTDMALKFGISQSSFVAADDGSVYYTVRNRVPAQNGAERVARLVRLKDGQATVVAVVAADSGTATPLTALTYVK</sequence>